<organism evidence="1">
    <name type="scientific">Shewanella decolorationis</name>
    <dbReference type="NCBI Taxonomy" id="256839"/>
    <lineage>
        <taxon>Bacteria</taxon>
        <taxon>Pseudomonadati</taxon>
        <taxon>Pseudomonadota</taxon>
        <taxon>Gammaproteobacteria</taxon>
        <taxon>Alteromonadales</taxon>
        <taxon>Shewanellaceae</taxon>
        <taxon>Shewanella</taxon>
    </lineage>
</organism>
<gene>
    <name evidence="1" type="ORF">D0436_22075</name>
</gene>
<reference evidence="1" key="1">
    <citation type="journal article" date="2019" name="Ecotoxicol. Environ. Saf.">
        <title>Microbial characterization of heavy metal resistant bacterial strains isolated from an electroplating wastewater treatment plant.</title>
        <authorList>
            <person name="Cai X."/>
            <person name="Zheng X."/>
            <person name="Zhang D."/>
            <person name="Iqbal W."/>
            <person name="Liu C."/>
            <person name="Yang B."/>
            <person name="Zhao X."/>
            <person name="Lu X."/>
            <person name="Mao Y."/>
        </authorList>
    </citation>
    <scope>NUCLEOTIDE SEQUENCE [LARGE SCALE GENOMIC DNA]</scope>
    <source>
        <strain evidence="1">Ni1-3</strain>
    </source>
</reference>
<sequence length="143" mass="16316">MGAGHFCLANASTVHIELPFDEAWEPWELHDETQWFIDDVKATVQSLLPKSFTEPTFNVRTRDGEIIAENGFYKVLLTSWCSYIAISVQIKEANWSEPWEFNPLALFHHASASTKLFDELSEQYEVRIATSAWTSGAYIREAA</sequence>
<dbReference type="AlphaFoldDB" id="A0A5B8R278"/>
<name>A0A5B8R278_9GAMM</name>
<protein>
    <submittedName>
        <fullName evidence="1">Uncharacterized protein</fullName>
    </submittedName>
</protein>
<evidence type="ECO:0000313" key="1">
    <source>
        <dbReference type="EMBL" id="QDZ92924.1"/>
    </source>
</evidence>
<accession>A0A5B8R278</accession>
<dbReference type="EMBL" id="CP031775">
    <property type="protein sequence ID" value="QDZ92924.1"/>
    <property type="molecule type" value="Genomic_DNA"/>
</dbReference>
<dbReference type="RefSeq" id="WP_037426819.1">
    <property type="nucleotide sequence ID" value="NZ_CP076856.1"/>
</dbReference>
<proteinExistence type="predicted"/>